<dbReference type="AlphaFoldDB" id="U6LX40"/>
<reference evidence="2" key="1">
    <citation type="submission" date="2013-10" db="EMBL/GenBank/DDBJ databases">
        <title>Genomic analysis of the causative agents of coccidiosis in chickens.</title>
        <authorList>
            <person name="Reid A.J."/>
            <person name="Blake D."/>
            <person name="Billington K."/>
            <person name="Browne H."/>
            <person name="Dunn M."/>
            <person name="Hung S."/>
            <person name="Kawahara F."/>
            <person name="Miranda-Saavedra D."/>
            <person name="Mourier T."/>
            <person name="Nagra H."/>
            <person name="Otto T.D."/>
            <person name="Rawlings N."/>
            <person name="Sanchez A."/>
            <person name="Sanders M."/>
            <person name="Subramaniam C."/>
            <person name="Tay Y."/>
            <person name="Dear P."/>
            <person name="Doerig C."/>
            <person name="Gruber A."/>
            <person name="Parkinson J."/>
            <person name="Shirley M."/>
            <person name="Wan K.L."/>
            <person name="Berriman M."/>
            <person name="Tomley F."/>
            <person name="Pain A."/>
        </authorList>
    </citation>
    <scope>NUCLEOTIDE SEQUENCE [LARGE SCALE GENOMIC DNA]</scope>
    <source>
        <strain evidence="2">Houghton</strain>
    </source>
</reference>
<dbReference type="EMBL" id="HG713120">
    <property type="protein sequence ID" value="CDJ52365.1"/>
    <property type="molecule type" value="Genomic_DNA"/>
</dbReference>
<organism evidence="2 3">
    <name type="scientific">Eimeria brunetti</name>
    <dbReference type="NCBI Taxonomy" id="51314"/>
    <lineage>
        <taxon>Eukaryota</taxon>
        <taxon>Sar</taxon>
        <taxon>Alveolata</taxon>
        <taxon>Apicomplexa</taxon>
        <taxon>Conoidasida</taxon>
        <taxon>Coccidia</taxon>
        <taxon>Eucoccidiorida</taxon>
        <taxon>Eimeriorina</taxon>
        <taxon>Eimeriidae</taxon>
        <taxon>Eimeria</taxon>
    </lineage>
</organism>
<dbReference type="OrthoDB" id="346172at2759"/>
<sequence length="371" mass="40605">MKGKMPSDTPPVSLYRSLARRERSGVRLGSMHSSSGGKGGGDRELRLDGNSSEDAAVSVSDLREERRARASRHRRSISSSWGLGEGVSGKMTAVAILGLLLLSIGIPTAVLKLYKEQGEQQQQQLLLEGLGEEQQAAADEEEEQQLDDSLDTGRLPLTRNLHGAFLALRHTGDFGLLLSVKGPEWDYLRGEFLATIERVAEMPASSFLNTINKSQEALRLMMAMDLACLENAAVETKLAIEDERAAQAGGYTAEMAERYQRNMHARRQQLKAVDLWERKVVKNQLGAEPGLKDSLMKLLLAVRSRAAASEYLTAAAAEVRLSAAPSNRTHAEENRIQEGVAYLVKAGQLAATDQLVREQVVPWLAILFAAF</sequence>
<feature type="region of interest" description="Disordered" evidence="1">
    <location>
        <begin position="1"/>
        <end position="81"/>
    </location>
</feature>
<protein>
    <submittedName>
        <fullName evidence="2">Uncharacterized protein</fullName>
    </submittedName>
</protein>
<evidence type="ECO:0000313" key="2">
    <source>
        <dbReference type="EMBL" id="CDJ52365.1"/>
    </source>
</evidence>
<evidence type="ECO:0000313" key="3">
    <source>
        <dbReference type="Proteomes" id="UP000030750"/>
    </source>
</evidence>
<keyword evidence="3" id="KW-1185">Reference proteome</keyword>
<dbReference type="VEuPathDB" id="ToxoDB:EBH_0003520"/>
<name>U6LX40_9EIME</name>
<reference evidence="2" key="2">
    <citation type="submission" date="2013-10" db="EMBL/GenBank/DDBJ databases">
        <authorList>
            <person name="Aslett M."/>
        </authorList>
    </citation>
    <scope>NUCLEOTIDE SEQUENCE [LARGE SCALE GENOMIC DNA]</scope>
    <source>
        <strain evidence="2">Houghton</strain>
    </source>
</reference>
<evidence type="ECO:0000256" key="1">
    <source>
        <dbReference type="SAM" id="MobiDB-lite"/>
    </source>
</evidence>
<accession>U6LX40</accession>
<dbReference type="Proteomes" id="UP000030750">
    <property type="component" value="Unassembled WGS sequence"/>
</dbReference>
<proteinExistence type="predicted"/>
<gene>
    <name evidence="2" type="ORF">EBH_0003520</name>
</gene>